<evidence type="ECO:0000313" key="3">
    <source>
        <dbReference type="EMBL" id="CDW77969.1"/>
    </source>
</evidence>
<dbReference type="InParanoid" id="A0A078A6V4"/>
<evidence type="ECO:0000313" key="4">
    <source>
        <dbReference type="Proteomes" id="UP000039865"/>
    </source>
</evidence>
<sequence length="294" mass="33358">MNSTGNSFRGVGQSILNGSQFGQTQPVKLQNMRMSMGEDNSNGNQFKQATHAFMLNKRQSQERLPTKQGRMFHIELGQNVNQLISTYNHQQDGPFKRQEIIGHPHIDKFGTNQSITSTMGGPHSHGPQNQISPRIGILGHHTYKQEDRAQMIQADEATNSVTHQIKRIEDQLVLGYELLNTYKDESGNLRSQIDSLMNNLIEKNEGVLQEIHPDLIDDYKTLKDTIKEQKDENEQLYKLLLNLKKETASSNQKIQLCQNRIARLENNLGVNGNANHNNNSNDIMNDSYSGAEYE</sequence>
<keyword evidence="1" id="KW-0175">Coiled coil</keyword>
<keyword evidence="4" id="KW-1185">Reference proteome</keyword>
<gene>
    <name evidence="3" type="primary">Contig10235.g10923</name>
    <name evidence="3" type="ORF">STYLEM_6938</name>
</gene>
<feature type="coiled-coil region" evidence="1">
    <location>
        <begin position="179"/>
        <end position="267"/>
    </location>
</feature>
<evidence type="ECO:0000256" key="1">
    <source>
        <dbReference type="SAM" id="Coils"/>
    </source>
</evidence>
<dbReference type="EMBL" id="CCKQ01006646">
    <property type="protein sequence ID" value="CDW77969.1"/>
    <property type="molecule type" value="Genomic_DNA"/>
</dbReference>
<accession>A0A078A6V4</accession>
<name>A0A078A6V4_STYLE</name>
<reference evidence="3 4" key="1">
    <citation type="submission" date="2014-06" db="EMBL/GenBank/DDBJ databases">
        <authorList>
            <person name="Swart Estienne"/>
        </authorList>
    </citation>
    <scope>NUCLEOTIDE SEQUENCE [LARGE SCALE GENOMIC DNA]</scope>
    <source>
        <strain evidence="3 4">130c</strain>
    </source>
</reference>
<organism evidence="3 4">
    <name type="scientific">Stylonychia lemnae</name>
    <name type="common">Ciliate</name>
    <dbReference type="NCBI Taxonomy" id="5949"/>
    <lineage>
        <taxon>Eukaryota</taxon>
        <taxon>Sar</taxon>
        <taxon>Alveolata</taxon>
        <taxon>Ciliophora</taxon>
        <taxon>Intramacronucleata</taxon>
        <taxon>Spirotrichea</taxon>
        <taxon>Stichotrichia</taxon>
        <taxon>Sporadotrichida</taxon>
        <taxon>Oxytrichidae</taxon>
        <taxon>Stylonychinae</taxon>
        <taxon>Stylonychia</taxon>
    </lineage>
</organism>
<protein>
    <submittedName>
        <fullName evidence="3">Uncharacterized protein</fullName>
    </submittedName>
</protein>
<feature type="region of interest" description="Disordered" evidence="2">
    <location>
        <begin position="271"/>
        <end position="294"/>
    </location>
</feature>
<feature type="region of interest" description="Disordered" evidence="2">
    <location>
        <begin position="1"/>
        <end position="23"/>
    </location>
</feature>
<dbReference type="Proteomes" id="UP000039865">
    <property type="component" value="Unassembled WGS sequence"/>
</dbReference>
<proteinExistence type="predicted"/>
<feature type="compositionally biased region" description="Polar residues" evidence="2">
    <location>
        <begin position="14"/>
        <end position="23"/>
    </location>
</feature>
<dbReference type="AlphaFoldDB" id="A0A078A6V4"/>
<feature type="compositionally biased region" description="Low complexity" evidence="2">
    <location>
        <begin position="271"/>
        <end position="285"/>
    </location>
</feature>
<evidence type="ECO:0000256" key="2">
    <source>
        <dbReference type="SAM" id="MobiDB-lite"/>
    </source>
</evidence>